<feature type="region of interest" description="Disordered" evidence="1">
    <location>
        <begin position="119"/>
        <end position="152"/>
    </location>
</feature>
<proteinExistence type="predicted"/>
<sequence length="152" mass="17308">MDPNCTLPVGLYPFLSERHAVVNLARPVGYHTLTECIRKITSFAVRFVHCVRVFVTHSSPLLHFFLHHPAPFFTPLSPSDILFVISKMVDNERVTHLELQVSMSGGDHMSYSCSSHQWRRYTTRGRRRHQARGRRRSPTPSAATGSHGRSTL</sequence>
<evidence type="ECO:0000256" key="1">
    <source>
        <dbReference type="SAM" id="MobiDB-lite"/>
    </source>
</evidence>
<dbReference type="AlphaFoldDB" id="A0A4C1UYQ3"/>
<evidence type="ECO:0000313" key="2">
    <source>
        <dbReference type="EMBL" id="GBP31588.1"/>
    </source>
</evidence>
<feature type="compositionally biased region" description="Basic residues" evidence="1">
    <location>
        <begin position="119"/>
        <end position="137"/>
    </location>
</feature>
<dbReference type="EMBL" id="BGZK01000248">
    <property type="protein sequence ID" value="GBP31588.1"/>
    <property type="molecule type" value="Genomic_DNA"/>
</dbReference>
<accession>A0A4C1UYQ3</accession>
<protein>
    <submittedName>
        <fullName evidence="2">Uncharacterized protein</fullName>
    </submittedName>
</protein>
<evidence type="ECO:0000313" key="3">
    <source>
        <dbReference type="Proteomes" id="UP000299102"/>
    </source>
</evidence>
<feature type="compositionally biased region" description="Polar residues" evidence="1">
    <location>
        <begin position="138"/>
        <end position="152"/>
    </location>
</feature>
<name>A0A4C1UYQ3_EUMVA</name>
<gene>
    <name evidence="2" type="ORF">EVAR_78167_1</name>
</gene>
<organism evidence="2 3">
    <name type="scientific">Eumeta variegata</name>
    <name type="common">Bagworm moth</name>
    <name type="synonym">Eumeta japonica</name>
    <dbReference type="NCBI Taxonomy" id="151549"/>
    <lineage>
        <taxon>Eukaryota</taxon>
        <taxon>Metazoa</taxon>
        <taxon>Ecdysozoa</taxon>
        <taxon>Arthropoda</taxon>
        <taxon>Hexapoda</taxon>
        <taxon>Insecta</taxon>
        <taxon>Pterygota</taxon>
        <taxon>Neoptera</taxon>
        <taxon>Endopterygota</taxon>
        <taxon>Lepidoptera</taxon>
        <taxon>Glossata</taxon>
        <taxon>Ditrysia</taxon>
        <taxon>Tineoidea</taxon>
        <taxon>Psychidae</taxon>
        <taxon>Oiketicinae</taxon>
        <taxon>Eumeta</taxon>
    </lineage>
</organism>
<keyword evidence="3" id="KW-1185">Reference proteome</keyword>
<reference evidence="2 3" key="1">
    <citation type="journal article" date="2019" name="Commun. Biol.">
        <title>The bagworm genome reveals a unique fibroin gene that provides high tensile strength.</title>
        <authorList>
            <person name="Kono N."/>
            <person name="Nakamura H."/>
            <person name="Ohtoshi R."/>
            <person name="Tomita M."/>
            <person name="Numata K."/>
            <person name="Arakawa K."/>
        </authorList>
    </citation>
    <scope>NUCLEOTIDE SEQUENCE [LARGE SCALE GENOMIC DNA]</scope>
</reference>
<comment type="caution">
    <text evidence="2">The sequence shown here is derived from an EMBL/GenBank/DDBJ whole genome shotgun (WGS) entry which is preliminary data.</text>
</comment>
<dbReference type="Proteomes" id="UP000299102">
    <property type="component" value="Unassembled WGS sequence"/>
</dbReference>